<dbReference type="Proteomes" id="UP000886858">
    <property type="component" value="Unassembled WGS sequence"/>
</dbReference>
<proteinExistence type="predicted"/>
<evidence type="ECO:0000313" key="2">
    <source>
        <dbReference type="Proteomes" id="UP000886858"/>
    </source>
</evidence>
<reference evidence="1" key="2">
    <citation type="submission" date="2021-04" db="EMBL/GenBank/DDBJ databases">
        <authorList>
            <person name="Gilroy R."/>
        </authorList>
    </citation>
    <scope>NUCLEOTIDE SEQUENCE</scope>
    <source>
        <strain evidence="1">CHK179-7159</strain>
    </source>
</reference>
<reference evidence="1" key="1">
    <citation type="journal article" date="2021" name="PeerJ">
        <title>Extensive microbial diversity within the chicken gut microbiome revealed by metagenomics and culture.</title>
        <authorList>
            <person name="Gilroy R."/>
            <person name="Ravi A."/>
            <person name="Getino M."/>
            <person name="Pursley I."/>
            <person name="Horton D.L."/>
            <person name="Alikhan N.F."/>
            <person name="Baker D."/>
            <person name="Gharbi K."/>
            <person name="Hall N."/>
            <person name="Watson M."/>
            <person name="Adriaenssens E.M."/>
            <person name="Foster-Nyarko E."/>
            <person name="Jarju S."/>
            <person name="Secka A."/>
            <person name="Antonio M."/>
            <person name="Oren A."/>
            <person name="Chaudhuri R.R."/>
            <person name="La Ragione R."/>
            <person name="Hildebrand F."/>
            <person name="Pallen M.J."/>
        </authorList>
    </citation>
    <scope>NUCLEOTIDE SEQUENCE</scope>
    <source>
        <strain evidence="1">CHK179-7159</strain>
    </source>
</reference>
<dbReference type="AlphaFoldDB" id="A0A9D2KZ21"/>
<comment type="caution">
    <text evidence="1">The sequence shown here is derived from an EMBL/GenBank/DDBJ whole genome shotgun (WGS) entry which is preliminary data.</text>
</comment>
<sequence>MRKTMDLVNEVVALGFDREEALAGIDASLDEAIGFENRKPLMEEEITDEMYSDILFGFKCEEA</sequence>
<accession>A0A9D2KZ21</accession>
<organism evidence="1 2">
    <name type="scientific">Candidatus Eisenbergiella merdipullorum</name>
    <dbReference type="NCBI Taxonomy" id="2838553"/>
    <lineage>
        <taxon>Bacteria</taxon>
        <taxon>Bacillati</taxon>
        <taxon>Bacillota</taxon>
        <taxon>Clostridia</taxon>
        <taxon>Lachnospirales</taxon>
        <taxon>Lachnospiraceae</taxon>
        <taxon>Eisenbergiella</taxon>
    </lineage>
</organism>
<protein>
    <submittedName>
        <fullName evidence="1">Uncharacterized protein</fullName>
    </submittedName>
</protein>
<gene>
    <name evidence="1" type="ORF">H9717_02020</name>
</gene>
<dbReference type="EMBL" id="DWYY01000026">
    <property type="protein sequence ID" value="HJA91889.1"/>
    <property type="molecule type" value="Genomic_DNA"/>
</dbReference>
<evidence type="ECO:0000313" key="1">
    <source>
        <dbReference type="EMBL" id="HJA91889.1"/>
    </source>
</evidence>
<name>A0A9D2KZ21_9FIRM</name>